<dbReference type="OrthoDB" id="9786266at2"/>
<feature type="domain" description="ABC-type glycine betaine transport system substrate-binding" evidence="2">
    <location>
        <begin position="28"/>
        <end position="310"/>
    </location>
</feature>
<sequence length="332" mass="36088">MNKLLASTCMVLGLIGVSSASNAAECGTVTIASMNWASAELLANVDNFILHNGYDCDSSIVLGDTVPTLTSMAEKGQPDVAPEAWASLVPPVTQKNIDEGKLLVAGKAFVDGGIQGIYVPKFIVDEHPDIKTIADAVKHPELFPNPEDPSRGAWSAGQQGWGGTIIASQYYKAYNAKDAGFDLVDTGSAAGHDGSVIHAYERKRGWIGYYWEPTALLGKYDMVRLTSGVPYDEAEWNRCNKVENCPDPKPNEWPADNVNTIVTRKFAESSGPAYDYLKARSWPNATVNKMLAWMADNQATGEDGAKEFLKANPDIWTKWVPEDVVEKVKDAL</sequence>
<feature type="signal peptide" evidence="1">
    <location>
        <begin position="1"/>
        <end position="23"/>
    </location>
</feature>
<dbReference type="GO" id="GO:0022857">
    <property type="term" value="F:transmembrane transporter activity"/>
    <property type="evidence" value="ECO:0007669"/>
    <property type="project" value="InterPro"/>
</dbReference>
<dbReference type="Gene3D" id="3.40.190.100">
    <property type="entry name" value="Glycine betaine-binding periplasmic protein, domain 2"/>
    <property type="match status" value="1"/>
</dbReference>
<dbReference type="SUPFAM" id="SSF53850">
    <property type="entry name" value="Periplasmic binding protein-like II"/>
    <property type="match status" value="1"/>
</dbReference>
<dbReference type="InterPro" id="IPR007210">
    <property type="entry name" value="ABC_Gly_betaine_transp_sub-bd"/>
</dbReference>
<reference evidence="3 4" key="1">
    <citation type="submission" date="2016-10" db="EMBL/GenBank/DDBJ databases">
        <title>The Draft Genome Sequence of the Potato Rhizosphere Bacteria Ochrobactrum sp. IPA7.2.</title>
        <authorList>
            <person name="Gogoleva N.E."/>
            <person name="Khlopko Y.A."/>
            <person name="Burygin G.L."/>
            <person name="Plotnikov A.O."/>
        </authorList>
    </citation>
    <scope>NUCLEOTIDE SEQUENCE [LARGE SCALE GENOMIC DNA]</scope>
    <source>
        <strain evidence="3 4">IPA7.2</strain>
    </source>
</reference>
<comment type="caution">
    <text evidence="3">The sequence shown here is derived from an EMBL/GenBank/DDBJ whole genome shotgun (WGS) entry which is preliminary data.</text>
</comment>
<dbReference type="AlphaFoldDB" id="A0A1J6I2S1"/>
<organism evidence="3 4">
    <name type="scientific">Brucella cytisi</name>
    <dbReference type="NCBI Taxonomy" id="407152"/>
    <lineage>
        <taxon>Bacteria</taxon>
        <taxon>Pseudomonadati</taxon>
        <taxon>Pseudomonadota</taxon>
        <taxon>Alphaproteobacteria</taxon>
        <taxon>Hyphomicrobiales</taxon>
        <taxon>Brucellaceae</taxon>
        <taxon>Brucella/Ochrobactrum group</taxon>
        <taxon>Brucella</taxon>
    </lineage>
</organism>
<dbReference type="CDD" id="cd13641">
    <property type="entry name" value="PBP2_HisX_like"/>
    <property type="match status" value="1"/>
</dbReference>
<evidence type="ECO:0000259" key="2">
    <source>
        <dbReference type="Pfam" id="PF04069"/>
    </source>
</evidence>
<accession>A0A1J6I2S1</accession>
<evidence type="ECO:0000256" key="1">
    <source>
        <dbReference type="SAM" id="SignalP"/>
    </source>
</evidence>
<feature type="chain" id="PRO_5009639331" evidence="1">
    <location>
        <begin position="24"/>
        <end position="332"/>
    </location>
</feature>
<dbReference type="EMBL" id="MOEC01000020">
    <property type="protein sequence ID" value="OIS92086.1"/>
    <property type="molecule type" value="Genomic_DNA"/>
</dbReference>
<protein>
    <submittedName>
        <fullName evidence="3">ABC transporter substrate-binding protein</fullName>
    </submittedName>
</protein>
<evidence type="ECO:0000313" key="4">
    <source>
        <dbReference type="Proteomes" id="UP000182985"/>
    </source>
</evidence>
<gene>
    <name evidence="3" type="ORF">BLA27_18450</name>
</gene>
<evidence type="ECO:0000313" key="3">
    <source>
        <dbReference type="EMBL" id="OIS92086.1"/>
    </source>
</evidence>
<dbReference type="GO" id="GO:0043190">
    <property type="term" value="C:ATP-binding cassette (ABC) transporter complex"/>
    <property type="evidence" value="ECO:0007669"/>
    <property type="project" value="InterPro"/>
</dbReference>
<dbReference type="Proteomes" id="UP000182985">
    <property type="component" value="Unassembled WGS sequence"/>
</dbReference>
<dbReference type="Gene3D" id="3.10.105.10">
    <property type="entry name" value="Dipeptide-binding Protein, Domain 3"/>
    <property type="match status" value="1"/>
</dbReference>
<dbReference type="RefSeq" id="WP_071632989.1">
    <property type="nucleotide sequence ID" value="NZ_JBCAUP010000012.1"/>
</dbReference>
<dbReference type="Pfam" id="PF04069">
    <property type="entry name" value="OpuAC"/>
    <property type="match status" value="1"/>
</dbReference>
<name>A0A1J6I2S1_9HYPH</name>
<keyword evidence="4" id="KW-1185">Reference proteome</keyword>
<keyword evidence="1" id="KW-0732">Signal</keyword>
<proteinExistence type="predicted"/>